<evidence type="ECO:0000259" key="4">
    <source>
        <dbReference type="Pfam" id="PF03722"/>
    </source>
</evidence>
<dbReference type="PROSITE" id="PS00209">
    <property type="entry name" value="HEMOCYANIN_1"/>
    <property type="match status" value="1"/>
</dbReference>
<feature type="domain" description="Hemocyanin middle" evidence="3">
    <location>
        <begin position="326"/>
        <end position="528"/>
    </location>
</feature>
<evidence type="ECO:0000259" key="3">
    <source>
        <dbReference type="Pfam" id="PF00372"/>
    </source>
</evidence>
<dbReference type="EMBL" id="GU808527">
    <property type="protein sequence ID" value="ADE44158.1"/>
    <property type="molecule type" value="mRNA"/>
</dbReference>
<feature type="domain" description="Hemocyanin N-terminal" evidence="4">
    <location>
        <begin position="28"/>
        <end position="125"/>
    </location>
</feature>
<dbReference type="InterPro" id="IPR013788">
    <property type="entry name" value="Hemocyanin/hexamerin"/>
</dbReference>
<sequence length="773" mass="91458">MRHKAKAAVHSKLTNSCDRTSDVQGNMRYWECFNIEENVELYTKTDVVKRFVNMMKIGVLPRGEIFTLHLERHLEEVVTMFHVLYYAKDFASFIKTACWMRLYLNEGMFVYALTIAVRHRPDCKGIVLPPPYEIYPYFFVRGRVIPEILLANMSRKDFDIRNFAIYGIKKRVTKISIIDMKMSMTHVFILMTKTDLYFTEDIDLNTYYYYFHYDYPFWMKDDTMNTGDWTGLANVVCSNLPILLRPWETYSRNPTCLKWRKDFLIRNFAIIMESKRVTKISIWLMKMSMTHVFILMTKTDLDTSQKTWSTTLTTTISMWTIHSGWKMTLWIRSINIERFEPRRSEFNQQIYQQILARYYLERLSNVYRTDYGEVKPLSLRKPIRNGYWPWLMLHNGVQMPMRYNYVNVYTEDKINNILAAETFETMIREAIFKGFVTIDGVRLELYKPEDIEILGKLIYSKVNTRDLSNPNIMHLESYRYLLLIMKSVLGLNTLIPKYMFVTTTVLDHQETALRDVIFYQLQKRLLDVVHLFNLRLPSTSKEELGLPGVKVNVIVVDKLVYFDDYSFLGYNAVSHTSLRRSCKNLPSDVLVGKHRLNYHPSKVRYEWCCSDRKLDGHRKFFDRLIDINFNSLNFVCEDSFKSSLLFGKNTYICYYMLMLILVIGDTMTIDLVKLIHILVNDFQVDICVHIHICWCLVLHDVSSYVSVPTGSHVTFLRSTVNHNDHMPLGFPLDRCGINRTVQWEAKGHLIQKHFHSKIYNFLLTVYVLHAYIC</sequence>
<dbReference type="PANTHER" id="PTHR11511">
    <property type="entry name" value="LARVAL STORAGE PROTEIN/PHENOLOXIDASE"/>
    <property type="match status" value="1"/>
</dbReference>
<comment type="similarity">
    <text evidence="2">Belongs to the hemocyanin family.</text>
</comment>
<dbReference type="GO" id="GO:0045735">
    <property type="term" value="F:nutrient reservoir activity"/>
    <property type="evidence" value="ECO:0007669"/>
    <property type="project" value="UniProtKB-KW"/>
</dbReference>
<reference evidence="5" key="1">
    <citation type="journal article" date="2010" name="Comp. Biochem. Physiol. B, Biochem. Mol. Biol.">
        <title>Identification of 86 kDa protein as methionine rich hexamerin in the rice moth, Corcyra cephalonica.</title>
        <authorList>
            <person name="Damara M."/>
            <person name="Dutta-Gupta A."/>
        </authorList>
    </citation>
    <scope>NUCLEOTIDE SEQUENCE</scope>
</reference>
<feature type="domain" description="Hemocyanin middle" evidence="3">
    <location>
        <begin position="130"/>
        <end position="225"/>
    </location>
</feature>
<dbReference type="InterPro" id="IPR036697">
    <property type="entry name" value="Hemocyanin_N_sf"/>
</dbReference>
<keyword evidence="1" id="KW-0758">Storage protein</keyword>
<evidence type="ECO:0000313" key="5">
    <source>
        <dbReference type="EMBL" id="ADE44158.1"/>
    </source>
</evidence>
<evidence type="ECO:0000256" key="1">
    <source>
        <dbReference type="ARBA" id="ARBA00022761"/>
    </source>
</evidence>
<dbReference type="InterPro" id="IPR014756">
    <property type="entry name" value="Ig_E-set"/>
</dbReference>
<dbReference type="AlphaFoldDB" id="D5L6I4"/>
<organism evidence="5">
    <name type="scientific">Corcyra cephalonica</name>
    <name type="common">Rice moth</name>
    <dbReference type="NCBI Taxonomy" id="139036"/>
    <lineage>
        <taxon>Eukaryota</taxon>
        <taxon>Metazoa</taxon>
        <taxon>Ecdysozoa</taxon>
        <taxon>Arthropoda</taxon>
        <taxon>Hexapoda</taxon>
        <taxon>Insecta</taxon>
        <taxon>Pterygota</taxon>
        <taxon>Neoptera</taxon>
        <taxon>Endopterygota</taxon>
        <taxon>Lepidoptera</taxon>
        <taxon>Glossata</taxon>
        <taxon>Ditrysia</taxon>
        <taxon>Pyraloidea</taxon>
        <taxon>Pyralidae</taxon>
        <taxon>Galleriinae</taxon>
        <taxon>Corcyra</taxon>
    </lineage>
</organism>
<dbReference type="Pfam" id="PF03722">
    <property type="entry name" value="Hemocyanin_N"/>
    <property type="match status" value="1"/>
</dbReference>
<dbReference type="InterPro" id="IPR005204">
    <property type="entry name" value="Hemocyanin_N"/>
</dbReference>
<dbReference type="GO" id="GO:0005576">
    <property type="term" value="C:extracellular region"/>
    <property type="evidence" value="ECO:0007669"/>
    <property type="project" value="UniProtKB-ARBA"/>
</dbReference>
<dbReference type="SUPFAM" id="SSF48056">
    <property type="entry name" value="Di-copper centre-containing domain"/>
    <property type="match status" value="2"/>
</dbReference>
<name>D5L6I4_CORCP</name>
<accession>D5L6I4</accession>
<dbReference type="PRINTS" id="PR00187">
    <property type="entry name" value="HAEMOCYANIN"/>
</dbReference>
<proteinExistence type="evidence at transcript level"/>
<dbReference type="Gene3D" id="1.10.1280.10">
    <property type="entry name" value="Di-copper center containing domain from catechol oxidase"/>
    <property type="match status" value="2"/>
</dbReference>
<evidence type="ECO:0000256" key="2">
    <source>
        <dbReference type="ARBA" id="ARBA00038082"/>
    </source>
</evidence>
<dbReference type="Gene3D" id="1.20.1370.10">
    <property type="entry name" value="Hemocyanin, N-terminal domain"/>
    <property type="match status" value="1"/>
</dbReference>
<dbReference type="PANTHER" id="PTHR11511:SF5">
    <property type="entry name" value="FAT-BODY PROTEIN 1-RELATED"/>
    <property type="match status" value="1"/>
</dbReference>
<dbReference type="SUPFAM" id="SSF81296">
    <property type="entry name" value="E set domains"/>
    <property type="match status" value="1"/>
</dbReference>
<dbReference type="InterPro" id="IPR008922">
    <property type="entry name" value="Di-copper_centre_dom_sf"/>
</dbReference>
<dbReference type="InterPro" id="IPR000896">
    <property type="entry name" value="Hemocyanin/hexamerin_mid_dom"/>
</dbReference>
<dbReference type="SUPFAM" id="SSF48050">
    <property type="entry name" value="Hemocyanin, N-terminal domain"/>
    <property type="match status" value="1"/>
</dbReference>
<protein>
    <submittedName>
        <fullName evidence="5">Methionine-rich hexamerin</fullName>
    </submittedName>
</protein>
<dbReference type="Pfam" id="PF00372">
    <property type="entry name" value="Hemocyanin_M"/>
    <property type="match status" value="2"/>
</dbReference>